<keyword evidence="4" id="KW-0297">G-protein coupled receptor</keyword>
<evidence type="ECO:0000313" key="11">
    <source>
        <dbReference type="EMBL" id="RUS90711.1"/>
    </source>
</evidence>
<feature type="transmembrane region" description="Helical" evidence="9">
    <location>
        <begin position="58"/>
        <end position="78"/>
    </location>
</feature>
<keyword evidence="12" id="KW-1185">Reference proteome</keyword>
<feature type="transmembrane region" description="Helical" evidence="9">
    <location>
        <begin position="348"/>
        <end position="370"/>
    </location>
</feature>
<accession>A0A3S1BWT4</accession>
<dbReference type="STRING" id="188477.A0A3S1BWT4"/>
<dbReference type="Gene3D" id="1.20.1070.10">
    <property type="entry name" value="Rhodopsin 7-helix transmembrane proteins"/>
    <property type="match status" value="1"/>
</dbReference>
<dbReference type="Pfam" id="PF00001">
    <property type="entry name" value="7tm_1"/>
    <property type="match status" value="1"/>
</dbReference>
<evidence type="ECO:0000256" key="3">
    <source>
        <dbReference type="ARBA" id="ARBA00022989"/>
    </source>
</evidence>
<protein>
    <recommendedName>
        <fullName evidence="10">G-protein coupled receptors family 1 profile domain-containing protein</fullName>
    </recommendedName>
</protein>
<evidence type="ECO:0000256" key="7">
    <source>
        <dbReference type="ARBA" id="ARBA00023224"/>
    </source>
</evidence>
<keyword evidence="7" id="KW-0807">Transducer</keyword>
<feature type="transmembrane region" description="Helical" evidence="9">
    <location>
        <begin position="90"/>
        <end position="114"/>
    </location>
</feature>
<evidence type="ECO:0000256" key="6">
    <source>
        <dbReference type="ARBA" id="ARBA00023170"/>
    </source>
</evidence>
<feature type="compositionally biased region" description="Polar residues" evidence="8">
    <location>
        <begin position="503"/>
        <end position="519"/>
    </location>
</feature>
<feature type="transmembrane region" description="Helical" evidence="9">
    <location>
        <begin position="228"/>
        <end position="248"/>
    </location>
</feature>
<dbReference type="AlphaFoldDB" id="A0A3S1BWT4"/>
<dbReference type="PRINTS" id="PR00237">
    <property type="entry name" value="GPCRRHODOPSN"/>
</dbReference>
<evidence type="ECO:0000256" key="8">
    <source>
        <dbReference type="SAM" id="MobiDB-lite"/>
    </source>
</evidence>
<organism evidence="11 12">
    <name type="scientific">Elysia chlorotica</name>
    <name type="common">Eastern emerald elysia</name>
    <name type="synonym">Sea slug</name>
    <dbReference type="NCBI Taxonomy" id="188477"/>
    <lineage>
        <taxon>Eukaryota</taxon>
        <taxon>Metazoa</taxon>
        <taxon>Spiralia</taxon>
        <taxon>Lophotrochozoa</taxon>
        <taxon>Mollusca</taxon>
        <taxon>Gastropoda</taxon>
        <taxon>Heterobranchia</taxon>
        <taxon>Euthyneura</taxon>
        <taxon>Panpulmonata</taxon>
        <taxon>Sacoglossa</taxon>
        <taxon>Placobranchoidea</taxon>
        <taxon>Plakobranchidae</taxon>
        <taxon>Elysia</taxon>
    </lineage>
</organism>
<keyword evidence="2 9" id="KW-0812">Transmembrane</keyword>
<feature type="compositionally biased region" description="Basic and acidic residues" evidence="8">
    <location>
        <begin position="490"/>
        <end position="500"/>
    </location>
</feature>
<dbReference type="EMBL" id="RQTK01000026">
    <property type="protein sequence ID" value="RUS90711.1"/>
    <property type="molecule type" value="Genomic_DNA"/>
</dbReference>
<feature type="domain" description="G-protein coupled receptors family 1 profile" evidence="10">
    <location>
        <begin position="70"/>
        <end position="410"/>
    </location>
</feature>
<evidence type="ECO:0000259" key="10">
    <source>
        <dbReference type="PROSITE" id="PS50262"/>
    </source>
</evidence>
<comment type="subcellular location">
    <subcellularLocation>
        <location evidence="1">Membrane</location>
        <topology evidence="1">Multi-pass membrane protein</topology>
    </subcellularLocation>
</comment>
<gene>
    <name evidence="11" type="ORF">EGW08_001515</name>
</gene>
<evidence type="ECO:0000256" key="4">
    <source>
        <dbReference type="ARBA" id="ARBA00023040"/>
    </source>
</evidence>
<keyword evidence="6" id="KW-0675">Receptor</keyword>
<evidence type="ECO:0000256" key="2">
    <source>
        <dbReference type="ARBA" id="ARBA00022692"/>
    </source>
</evidence>
<dbReference type="InterPro" id="IPR000276">
    <property type="entry name" value="GPCR_Rhodpsn"/>
</dbReference>
<dbReference type="InterPro" id="IPR017452">
    <property type="entry name" value="GPCR_Rhodpsn_7TM"/>
</dbReference>
<dbReference type="PROSITE" id="PS50262">
    <property type="entry name" value="G_PROTEIN_RECEP_F1_2"/>
    <property type="match status" value="1"/>
</dbReference>
<sequence length="519" mass="56796">MDVQISTAGLTTEPGPQSTADFQNRTEAAWSAGEISVCKRLDQVSDIRVNVTCGLDRYVPPFLFVVGFISNCLVILVMRSKSFRKLSTSFYMVANASVDILSLLISLPIHWLFVNFPELFQPLQGHHWLCACLNFVGWGTSDLGVLFTVAMTTERALAIRLPLKAPRLCTRHRARWAVAGLTLLEVLMVGHLIFTSQSMVGGDTTSRLCDVRQDDPGYAWFHAYVWPWLHTAMLIACYLLAALGNVVIMKSLASSRKGVLLTSLSGWGESTSPAVSAILSSTLSSSNRSLASHSGTDQNNSLSSSISIDGMSAASAASLRDKLPARTTPGSNAASKSQRSQLHSSRNLQLSVMLVTDSLTLVLCTLPFSVVELLMTRYQVLPNQAGGKNLAFTTTFYMLYVNRCLNFFLYCLSGARFRSALVEIFHPSRENRQSGAISTVSRAPQRSAFPTTVRNVIVMGAFRKDAGVCRSVDGVHDRGKQSGDTFSRPDNQEDICRQAEPRASSSTIGRSTNWGQWEP</sequence>
<dbReference type="GO" id="GO:0004930">
    <property type="term" value="F:G protein-coupled receptor activity"/>
    <property type="evidence" value="ECO:0007669"/>
    <property type="project" value="UniProtKB-KW"/>
</dbReference>
<evidence type="ECO:0000256" key="5">
    <source>
        <dbReference type="ARBA" id="ARBA00023136"/>
    </source>
</evidence>
<dbReference type="OrthoDB" id="9990906at2759"/>
<evidence type="ECO:0000256" key="1">
    <source>
        <dbReference type="ARBA" id="ARBA00004141"/>
    </source>
</evidence>
<dbReference type="Proteomes" id="UP000271974">
    <property type="component" value="Unassembled WGS sequence"/>
</dbReference>
<dbReference type="PANTHER" id="PTHR24243:SF230">
    <property type="entry name" value="G-PROTEIN COUPLED RECEPTORS FAMILY 1 PROFILE DOMAIN-CONTAINING PROTEIN"/>
    <property type="match status" value="1"/>
</dbReference>
<comment type="caution">
    <text evidence="11">The sequence shown here is derived from an EMBL/GenBank/DDBJ whole genome shotgun (WGS) entry which is preliminary data.</text>
</comment>
<keyword evidence="5 9" id="KW-0472">Membrane</keyword>
<evidence type="ECO:0000256" key="9">
    <source>
        <dbReference type="SAM" id="Phobius"/>
    </source>
</evidence>
<feature type="transmembrane region" description="Helical" evidence="9">
    <location>
        <begin position="126"/>
        <end position="153"/>
    </location>
</feature>
<reference evidence="11 12" key="1">
    <citation type="submission" date="2019-01" db="EMBL/GenBank/DDBJ databases">
        <title>A draft genome assembly of the solar-powered sea slug Elysia chlorotica.</title>
        <authorList>
            <person name="Cai H."/>
            <person name="Li Q."/>
            <person name="Fang X."/>
            <person name="Li J."/>
            <person name="Curtis N.E."/>
            <person name="Altenburger A."/>
            <person name="Shibata T."/>
            <person name="Feng M."/>
            <person name="Maeda T."/>
            <person name="Schwartz J.A."/>
            <person name="Shigenobu S."/>
            <person name="Lundholm N."/>
            <person name="Nishiyama T."/>
            <person name="Yang H."/>
            <person name="Hasebe M."/>
            <person name="Li S."/>
            <person name="Pierce S.K."/>
            <person name="Wang J."/>
        </authorList>
    </citation>
    <scope>NUCLEOTIDE SEQUENCE [LARGE SCALE GENOMIC DNA]</scope>
    <source>
        <strain evidence="11">EC2010</strain>
        <tissue evidence="11">Whole organism of an adult</tissue>
    </source>
</reference>
<proteinExistence type="predicted"/>
<dbReference type="GO" id="GO:0005886">
    <property type="term" value="C:plasma membrane"/>
    <property type="evidence" value="ECO:0007669"/>
    <property type="project" value="TreeGrafter"/>
</dbReference>
<feature type="region of interest" description="Disordered" evidence="8">
    <location>
        <begin position="473"/>
        <end position="519"/>
    </location>
</feature>
<dbReference type="PANTHER" id="PTHR24243">
    <property type="entry name" value="G-PROTEIN COUPLED RECEPTOR"/>
    <property type="match status" value="1"/>
</dbReference>
<keyword evidence="3 9" id="KW-1133">Transmembrane helix</keyword>
<evidence type="ECO:0000313" key="12">
    <source>
        <dbReference type="Proteomes" id="UP000271974"/>
    </source>
</evidence>
<name>A0A3S1BWT4_ELYCH</name>
<dbReference type="SUPFAM" id="SSF81321">
    <property type="entry name" value="Family A G protein-coupled receptor-like"/>
    <property type="match status" value="1"/>
</dbReference>
<feature type="transmembrane region" description="Helical" evidence="9">
    <location>
        <begin position="174"/>
        <end position="194"/>
    </location>
</feature>
<feature type="transmembrane region" description="Helical" evidence="9">
    <location>
        <begin position="390"/>
        <end position="412"/>
    </location>
</feature>